<sequence length="125" mass="12903">MIKNIGGAAALALLAVLTWWMWLGRDSGYRTDVNGNVTGPYEAWQVIGAGVTLLIVLIAALVLRVHPLIVPAVLTLAFTTAWTIHAAGTDDSGLFAVGALLLLVGLGIASAVVTVGTRAVLTRAS</sequence>
<keyword evidence="1" id="KW-0472">Membrane</keyword>
<evidence type="ECO:0000313" key="3">
    <source>
        <dbReference type="Proteomes" id="UP001183629"/>
    </source>
</evidence>
<evidence type="ECO:0000313" key="2">
    <source>
        <dbReference type="EMBL" id="MDR7326800.1"/>
    </source>
</evidence>
<dbReference type="RefSeq" id="WP_310423128.1">
    <property type="nucleotide sequence ID" value="NZ_JAVDYC010000001.1"/>
</dbReference>
<proteinExistence type="predicted"/>
<feature type="transmembrane region" description="Helical" evidence="1">
    <location>
        <begin position="5"/>
        <end position="23"/>
    </location>
</feature>
<dbReference type="Proteomes" id="UP001183629">
    <property type="component" value="Unassembled WGS sequence"/>
</dbReference>
<feature type="transmembrane region" description="Helical" evidence="1">
    <location>
        <begin position="94"/>
        <end position="121"/>
    </location>
</feature>
<comment type="caution">
    <text evidence="2">The sequence shown here is derived from an EMBL/GenBank/DDBJ whole genome shotgun (WGS) entry which is preliminary data.</text>
</comment>
<keyword evidence="1" id="KW-0812">Transmembrane</keyword>
<organism evidence="2 3">
    <name type="scientific">Catenuloplanes niger</name>
    <dbReference type="NCBI Taxonomy" id="587534"/>
    <lineage>
        <taxon>Bacteria</taxon>
        <taxon>Bacillati</taxon>
        <taxon>Actinomycetota</taxon>
        <taxon>Actinomycetes</taxon>
        <taxon>Micromonosporales</taxon>
        <taxon>Micromonosporaceae</taxon>
        <taxon>Catenuloplanes</taxon>
    </lineage>
</organism>
<gene>
    <name evidence="2" type="ORF">J2S44_007050</name>
</gene>
<keyword evidence="3" id="KW-1185">Reference proteome</keyword>
<feature type="transmembrane region" description="Helical" evidence="1">
    <location>
        <begin position="43"/>
        <end position="63"/>
    </location>
</feature>
<reference evidence="2 3" key="1">
    <citation type="submission" date="2023-07" db="EMBL/GenBank/DDBJ databases">
        <title>Sequencing the genomes of 1000 actinobacteria strains.</title>
        <authorList>
            <person name="Klenk H.-P."/>
        </authorList>
    </citation>
    <scope>NUCLEOTIDE SEQUENCE [LARGE SCALE GENOMIC DNA]</scope>
    <source>
        <strain evidence="2 3">DSM 44711</strain>
    </source>
</reference>
<dbReference type="AlphaFoldDB" id="A0AAE4CW29"/>
<name>A0AAE4CW29_9ACTN</name>
<accession>A0AAE4CW29</accession>
<feature type="transmembrane region" description="Helical" evidence="1">
    <location>
        <begin position="68"/>
        <end position="88"/>
    </location>
</feature>
<keyword evidence="1" id="KW-1133">Transmembrane helix</keyword>
<protein>
    <submittedName>
        <fullName evidence="2">Uncharacterized protein</fullName>
    </submittedName>
</protein>
<dbReference type="EMBL" id="JAVDYC010000001">
    <property type="protein sequence ID" value="MDR7326800.1"/>
    <property type="molecule type" value="Genomic_DNA"/>
</dbReference>
<evidence type="ECO:0000256" key="1">
    <source>
        <dbReference type="SAM" id="Phobius"/>
    </source>
</evidence>